<keyword evidence="3" id="KW-0813">Transport</keyword>
<dbReference type="SUPFAM" id="SSF118215">
    <property type="entry name" value="Proton glutamate symport protein"/>
    <property type="match status" value="1"/>
</dbReference>
<evidence type="ECO:0000313" key="8">
    <source>
        <dbReference type="EMBL" id="NIZ46750.1"/>
    </source>
</evidence>
<evidence type="ECO:0000313" key="9">
    <source>
        <dbReference type="Proteomes" id="UP000752013"/>
    </source>
</evidence>
<evidence type="ECO:0000256" key="6">
    <source>
        <dbReference type="ARBA" id="ARBA00023136"/>
    </source>
</evidence>
<dbReference type="InterPro" id="IPR001991">
    <property type="entry name" value="Na-dicarboxylate_symporter"/>
</dbReference>
<dbReference type="Gene3D" id="1.10.3860.10">
    <property type="entry name" value="Sodium:dicarboxylate symporter"/>
    <property type="match status" value="1"/>
</dbReference>
<dbReference type="GO" id="GO:0015184">
    <property type="term" value="F:L-cystine transmembrane transporter activity"/>
    <property type="evidence" value="ECO:0007669"/>
    <property type="project" value="TreeGrafter"/>
</dbReference>
<proteinExistence type="inferred from homology"/>
<evidence type="ECO:0000256" key="1">
    <source>
        <dbReference type="ARBA" id="ARBA00004141"/>
    </source>
</evidence>
<gene>
    <name evidence="8" type="ORF">HCT46_02280</name>
</gene>
<dbReference type="Pfam" id="PF00375">
    <property type="entry name" value="SDF"/>
    <property type="match status" value="1"/>
</dbReference>
<dbReference type="Proteomes" id="UP000752013">
    <property type="component" value="Unassembled WGS sequence"/>
</dbReference>
<sequence>MDINVFIIGIVLVLFGGILFVLNRMAAKYIKFPHRVFAGLGLGVLFGLLLQLPFFLDHKDAVKVSFDWINIIGSGYMTLLRMIIMPLVIVSISGAILGMDHNEDVGKTTGQILLVLIGTTAISAIIGITVSLFFNLQVPDIITDATINRGATLENLAATTNMSLPKQILDMLPSNPFLDMTGVRDTSTIAVVIFTAFFALAARQIAKKKETSFNRIKELNDAFHDVIMRMLTIILRLTPYAVAAMIGKMIATSSWGDIYKLILFIVASYVGLITIFLVHLLLLSFNGLNPLQYVKKSWPVFLFGFSSRSSAGTIPLNIKAQTEALGVSESSANLSATLGATIGQNGCAGLYPAMVAVMILATSGGDMGIAVMVKLVLAIAISSFGVAGVGGGATFAALIVLGIMNLPVALVGLLISIEPLIDMGRTALNISGSMTAGVLSSRWQKTLNTDRYNDASIVISSDD</sequence>
<feature type="transmembrane region" description="Helical" evidence="7">
    <location>
        <begin position="368"/>
        <end position="389"/>
    </location>
</feature>
<comment type="similarity">
    <text evidence="2">Belongs to the dicarboxylate/amino acid:cation symporter (DAACS) (TC 2.A.23) family.</text>
</comment>
<organism evidence="8 9">
    <name type="scientific">Entomospira nematocerorum</name>
    <dbReference type="NCBI Taxonomy" id="2719987"/>
    <lineage>
        <taxon>Bacteria</taxon>
        <taxon>Pseudomonadati</taxon>
        <taxon>Spirochaetota</taxon>
        <taxon>Spirochaetia</taxon>
        <taxon>Spirochaetales</taxon>
        <taxon>Spirochaetaceae</taxon>
        <taxon>Entomospira</taxon>
    </lineage>
</organism>
<comment type="subcellular location">
    <subcellularLocation>
        <location evidence="1">Membrane</location>
        <topology evidence="1">Multi-pass membrane protein</topology>
    </subcellularLocation>
</comment>
<keyword evidence="5 7" id="KW-1133">Transmembrane helix</keyword>
<dbReference type="PANTHER" id="PTHR42865:SF5">
    <property type="entry name" value="L-CYSTINE TRANSPORTER TCYP"/>
    <property type="match status" value="1"/>
</dbReference>
<comment type="caution">
    <text evidence="8">The sequence shown here is derived from an EMBL/GenBank/DDBJ whole genome shotgun (WGS) entry which is preliminary data.</text>
</comment>
<keyword evidence="4 7" id="KW-0812">Transmembrane</keyword>
<reference evidence="8" key="1">
    <citation type="submission" date="2020-03" db="EMBL/GenBank/DDBJ databases">
        <title>Spirochaetal bacteria isolated from arthropods constitute a novel genus Entomospira genus novum within the order Spirochaetales.</title>
        <authorList>
            <person name="Grana-Miraglia L."/>
            <person name="Sikutova S."/>
            <person name="Fingerle V."/>
            <person name="Sing A."/>
            <person name="Castillo-Ramirez S."/>
            <person name="Margos G."/>
            <person name="Rudolf I."/>
        </authorList>
    </citation>
    <scope>NUCLEOTIDE SEQUENCE</scope>
    <source>
        <strain evidence="8">BR208</strain>
    </source>
</reference>
<dbReference type="PANTHER" id="PTHR42865">
    <property type="entry name" value="PROTON/GLUTAMATE-ASPARTATE SYMPORTER"/>
    <property type="match status" value="1"/>
</dbReference>
<keyword evidence="6 7" id="KW-0472">Membrane</keyword>
<feature type="transmembrane region" description="Helical" evidence="7">
    <location>
        <begin position="226"/>
        <end position="246"/>
    </location>
</feature>
<evidence type="ECO:0000256" key="5">
    <source>
        <dbReference type="ARBA" id="ARBA00022989"/>
    </source>
</evidence>
<dbReference type="EMBL" id="JAATLK010000001">
    <property type="protein sequence ID" value="NIZ46750.1"/>
    <property type="molecule type" value="Genomic_DNA"/>
</dbReference>
<dbReference type="PRINTS" id="PR00173">
    <property type="entry name" value="EDTRNSPORT"/>
</dbReference>
<keyword evidence="9" id="KW-1185">Reference proteome</keyword>
<feature type="transmembrane region" description="Helical" evidence="7">
    <location>
        <begin position="36"/>
        <end position="56"/>
    </location>
</feature>
<dbReference type="AlphaFoldDB" id="A0A968GED8"/>
<feature type="transmembrane region" description="Helical" evidence="7">
    <location>
        <begin position="76"/>
        <end position="99"/>
    </location>
</feature>
<evidence type="ECO:0000256" key="4">
    <source>
        <dbReference type="ARBA" id="ARBA00022692"/>
    </source>
</evidence>
<feature type="transmembrane region" description="Helical" evidence="7">
    <location>
        <begin position="187"/>
        <end position="206"/>
    </location>
</feature>
<name>A0A968GED8_9SPIO</name>
<evidence type="ECO:0000256" key="7">
    <source>
        <dbReference type="SAM" id="Phobius"/>
    </source>
</evidence>
<evidence type="ECO:0000256" key="2">
    <source>
        <dbReference type="ARBA" id="ARBA00006148"/>
    </source>
</evidence>
<feature type="transmembrane region" description="Helical" evidence="7">
    <location>
        <begin position="6"/>
        <end position="24"/>
    </location>
</feature>
<accession>A0A968GED8</accession>
<protein>
    <submittedName>
        <fullName evidence="8">Cation:dicarboxylase symporter family transporter</fullName>
    </submittedName>
</protein>
<dbReference type="GO" id="GO:0015293">
    <property type="term" value="F:symporter activity"/>
    <property type="evidence" value="ECO:0007669"/>
    <property type="project" value="InterPro"/>
</dbReference>
<feature type="transmembrane region" description="Helical" evidence="7">
    <location>
        <begin position="111"/>
        <end position="134"/>
    </location>
</feature>
<dbReference type="RefSeq" id="WP_167703201.1">
    <property type="nucleotide sequence ID" value="NZ_CP118168.1"/>
</dbReference>
<dbReference type="InterPro" id="IPR036458">
    <property type="entry name" value="Na:dicarbo_symporter_sf"/>
</dbReference>
<dbReference type="GO" id="GO:0005886">
    <property type="term" value="C:plasma membrane"/>
    <property type="evidence" value="ECO:0007669"/>
    <property type="project" value="TreeGrafter"/>
</dbReference>
<feature type="transmembrane region" description="Helical" evidence="7">
    <location>
        <begin position="258"/>
        <end position="283"/>
    </location>
</feature>
<evidence type="ECO:0000256" key="3">
    <source>
        <dbReference type="ARBA" id="ARBA00022448"/>
    </source>
</evidence>
<feature type="transmembrane region" description="Helical" evidence="7">
    <location>
        <begin position="395"/>
        <end position="415"/>
    </location>
</feature>